<dbReference type="SMART" id="SM00456">
    <property type="entry name" value="WW"/>
    <property type="match status" value="2"/>
</dbReference>
<evidence type="ECO:0000313" key="4">
    <source>
        <dbReference type="EnsemblProtists" id="PYU1_T010278"/>
    </source>
</evidence>
<dbReference type="PROSITE" id="PS50297">
    <property type="entry name" value="ANK_REP_REGION"/>
    <property type="match status" value="1"/>
</dbReference>
<accession>K3WZ79</accession>
<dbReference type="InParanoid" id="K3WZ79"/>
<evidence type="ECO:0000256" key="2">
    <source>
        <dbReference type="SAM" id="MobiDB-lite"/>
    </source>
</evidence>
<reference evidence="5" key="1">
    <citation type="journal article" date="2010" name="Genome Biol.">
        <title>Genome sequence of the necrotrophic plant pathogen Pythium ultimum reveals original pathogenicity mechanisms and effector repertoire.</title>
        <authorList>
            <person name="Levesque C.A."/>
            <person name="Brouwer H."/>
            <person name="Cano L."/>
            <person name="Hamilton J.P."/>
            <person name="Holt C."/>
            <person name="Huitema E."/>
            <person name="Raffaele S."/>
            <person name="Robideau G.P."/>
            <person name="Thines M."/>
            <person name="Win J."/>
            <person name="Zerillo M.M."/>
            <person name="Beakes G.W."/>
            <person name="Boore J.L."/>
            <person name="Busam D."/>
            <person name="Dumas B."/>
            <person name="Ferriera S."/>
            <person name="Fuerstenberg S.I."/>
            <person name="Gachon C.M."/>
            <person name="Gaulin E."/>
            <person name="Govers F."/>
            <person name="Grenville-Briggs L."/>
            <person name="Horner N."/>
            <person name="Hostetler J."/>
            <person name="Jiang R.H."/>
            <person name="Johnson J."/>
            <person name="Krajaejun T."/>
            <person name="Lin H."/>
            <person name="Meijer H.J."/>
            <person name="Moore B."/>
            <person name="Morris P."/>
            <person name="Phuntmart V."/>
            <person name="Puiu D."/>
            <person name="Shetty J."/>
            <person name="Stajich J.E."/>
            <person name="Tripathy S."/>
            <person name="Wawra S."/>
            <person name="van West P."/>
            <person name="Whitty B.R."/>
            <person name="Coutinho P.M."/>
            <person name="Henrissat B."/>
            <person name="Martin F."/>
            <person name="Thomas P.D."/>
            <person name="Tyler B.M."/>
            <person name="De Vries R.P."/>
            <person name="Kamoun S."/>
            <person name="Yandell M."/>
            <person name="Tisserat N."/>
            <person name="Buell C.R."/>
        </authorList>
    </citation>
    <scope>NUCLEOTIDE SEQUENCE</scope>
    <source>
        <strain evidence="5">DAOM:BR144</strain>
    </source>
</reference>
<dbReference type="InterPro" id="IPR002110">
    <property type="entry name" value="Ankyrin_rpt"/>
</dbReference>
<dbReference type="Proteomes" id="UP000019132">
    <property type="component" value="Unassembled WGS sequence"/>
</dbReference>
<dbReference type="HOGENOM" id="CLU_018568_0_0_1"/>
<dbReference type="InterPro" id="IPR036770">
    <property type="entry name" value="Ankyrin_rpt-contain_sf"/>
</dbReference>
<dbReference type="SMART" id="SM00248">
    <property type="entry name" value="ANK"/>
    <property type="match status" value="2"/>
</dbReference>
<feature type="compositionally biased region" description="Basic and acidic residues" evidence="2">
    <location>
        <begin position="50"/>
        <end position="64"/>
    </location>
</feature>
<protein>
    <recommendedName>
        <fullName evidence="3">WW domain-containing protein</fullName>
    </recommendedName>
</protein>
<feature type="compositionally biased region" description="Acidic residues" evidence="2">
    <location>
        <begin position="101"/>
        <end position="111"/>
    </location>
</feature>
<feature type="compositionally biased region" description="Low complexity" evidence="2">
    <location>
        <begin position="1"/>
        <end position="11"/>
    </location>
</feature>
<dbReference type="Gene3D" id="2.20.70.10">
    <property type="match status" value="1"/>
</dbReference>
<organism evidence="4 5">
    <name type="scientific">Globisporangium ultimum (strain ATCC 200006 / CBS 805.95 / DAOM BR144)</name>
    <name type="common">Pythium ultimum</name>
    <dbReference type="NCBI Taxonomy" id="431595"/>
    <lineage>
        <taxon>Eukaryota</taxon>
        <taxon>Sar</taxon>
        <taxon>Stramenopiles</taxon>
        <taxon>Oomycota</taxon>
        <taxon>Peronosporomycetes</taxon>
        <taxon>Pythiales</taxon>
        <taxon>Pythiaceae</taxon>
        <taxon>Globisporangium</taxon>
    </lineage>
</organism>
<dbReference type="STRING" id="431595.K3WZ79"/>
<keyword evidence="1" id="KW-0040">ANK repeat</keyword>
<dbReference type="PROSITE" id="PS01159">
    <property type="entry name" value="WW_DOMAIN_1"/>
    <property type="match status" value="1"/>
</dbReference>
<dbReference type="eggNOG" id="ENOG502SQQX">
    <property type="taxonomic scope" value="Eukaryota"/>
</dbReference>
<sequence length="702" mass="79657">MEGQEQAAAADGGEGVLPPAPAAAAASKSEDAGQVHAENEVDAGLQAVKSAREKRWDDAADADHYNVQTREVSWELPDEARGAIVAIAGRGEEQQAVGDTSEQDAEREETPEQLTASVEKIQCVFRGHSTRSKLKRQQQWIRQFDPVSQQNYFYNIVTGESQWEQPADYVRRVHDAKIMGIVKIESLFRSKRVRGHQARGLKVRDTRDIVNQECGNREDVNAAVAKEPDVATIPDPHGNRQAADCEANAVLSIQCAFRKHAAIKAAESKRGDLRDTTSSDVINQKIGDLMRAMDEIQTEISARHLVSSTEQDEFPHLRQLLDSWTQSFEELKNRIFGLLYQADQIQKIEFLAEKAASARQLHDSLAETRSECLALLRSIFLMNSYFVDVDVKRVNGANAAYRKWKSHELCALTDPRMVKVAQPEDLQGIFALAENNLRQAMGLIDFNAGTTTSAGKRYEEWHVEVVAALESVSNMKQRALHKMHLLQMFRAAQEERKEIALLEIEDLSSSQIETIHRNRAKQADKYADFLAKCRESWQKGLEKRQNDIQEVLLRENAKKEELTRKVGFVEKMHKRDHHRRATMKLSIWEAVREGFPVEIIRTMIFAEMQKARRLGYDFVLRTARSDRGESLIQIACWWGHEHLVSFLLEEGANMHDADSYCNRFSLLHDAARRGHAQVVILNVGMNSLVHPTLNHLFLCHYL</sequence>
<dbReference type="OMA" id="WGHEHLV"/>
<evidence type="ECO:0000259" key="3">
    <source>
        <dbReference type="PROSITE" id="PS50020"/>
    </source>
</evidence>
<feature type="region of interest" description="Disordered" evidence="2">
    <location>
        <begin position="1"/>
        <end position="65"/>
    </location>
</feature>
<dbReference type="InterPro" id="IPR001202">
    <property type="entry name" value="WW_dom"/>
</dbReference>
<feature type="region of interest" description="Disordered" evidence="2">
    <location>
        <begin position="90"/>
        <end position="113"/>
    </location>
</feature>
<evidence type="ECO:0000313" key="5">
    <source>
        <dbReference type="Proteomes" id="UP000019132"/>
    </source>
</evidence>
<dbReference type="SUPFAM" id="SSF48403">
    <property type="entry name" value="Ankyrin repeat"/>
    <property type="match status" value="1"/>
</dbReference>
<dbReference type="Pfam" id="PF00023">
    <property type="entry name" value="Ank"/>
    <property type="match status" value="1"/>
</dbReference>
<dbReference type="EMBL" id="GL376602">
    <property type="status" value="NOT_ANNOTATED_CDS"/>
    <property type="molecule type" value="Genomic_DNA"/>
</dbReference>
<dbReference type="InterPro" id="IPR036020">
    <property type="entry name" value="WW_dom_sf"/>
</dbReference>
<dbReference type="EnsemblProtists" id="PYU1_T010278">
    <property type="protein sequence ID" value="PYU1_T010278"/>
    <property type="gene ID" value="PYU1_G010258"/>
</dbReference>
<reference evidence="5" key="2">
    <citation type="submission" date="2010-04" db="EMBL/GenBank/DDBJ databases">
        <authorList>
            <person name="Buell R."/>
            <person name="Hamilton J."/>
            <person name="Hostetler J."/>
        </authorList>
    </citation>
    <scope>NUCLEOTIDE SEQUENCE [LARGE SCALE GENOMIC DNA]</scope>
    <source>
        <strain evidence="5">DAOM:BR144</strain>
    </source>
</reference>
<dbReference type="CDD" id="cd00201">
    <property type="entry name" value="WW"/>
    <property type="match status" value="1"/>
</dbReference>
<dbReference type="Pfam" id="PF00397">
    <property type="entry name" value="WW"/>
    <property type="match status" value="1"/>
</dbReference>
<evidence type="ECO:0000256" key="1">
    <source>
        <dbReference type="PROSITE-ProRule" id="PRU00023"/>
    </source>
</evidence>
<feature type="compositionally biased region" description="Basic and acidic residues" evidence="2">
    <location>
        <begin position="28"/>
        <end position="39"/>
    </location>
</feature>
<reference evidence="4" key="3">
    <citation type="submission" date="2015-02" db="UniProtKB">
        <authorList>
            <consortium name="EnsemblProtists"/>
        </authorList>
    </citation>
    <scope>IDENTIFICATION</scope>
    <source>
        <strain evidence="4">DAOM BR144</strain>
    </source>
</reference>
<dbReference type="VEuPathDB" id="FungiDB:PYU1_G010258"/>
<name>K3WZ79_GLOUD</name>
<feature type="repeat" description="ANK" evidence="1">
    <location>
        <begin position="627"/>
        <end position="659"/>
    </location>
</feature>
<dbReference type="Gene3D" id="1.25.40.20">
    <property type="entry name" value="Ankyrin repeat-containing domain"/>
    <property type="match status" value="1"/>
</dbReference>
<proteinExistence type="predicted"/>
<dbReference type="SUPFAM" id="SSF51045">
    <property type="entry name" value="WW domain"/>
    <property type="match status" value="1"/>
</dbReference>
<dbReference type="PROSITE" id="PS50088">
    <property type="entry name" value="ANK_REPEAT"/>
    <property type="match status" value="1"/>
</dbReference>
<dbReference type="AlphaFoldDB" id="K3WZ79"/>
<dbReference type="PROSITE" id="PS50020">
    <property type="entry name" value="WW_DOMAIN_2"/>
    <property type="match status" value="1"/>
</dbReference>
<dbReference type="PROSITE" id="PS50096">
    <property type="entry name" value="IQ"/>
    <property type="match status" value="1"/>
</dbReference>
<keyword evidence="5" id="KW-1185">Reference proteome</keyword>
<feature type="domain" description="WW" evidence="3">
    <location>
        <begin position="140"/>
        <end position="168"/>
    </location>
</feature>